<dbReference type="AlphaFoldDB" id="A0A7R9M8Y7"/>
<dbReference type="Gene3D" id="3.40.30.10">
    <property type="entry name" value="Glutaredoxin"/>
    <property type="match status" value="1"/>
</dbReference>
<feature type="domain" description="GST N-terminal" evidence="2">
    <location>
        <begin position="1"/>
        <end position="82"/>
    </location>
</feature>
<dbReference type="EMBL" id="CAJPVJ010008039">
    <property type="protein sequence ID" value="CAG2171673.1"/>
    <property type="molecule type" value="Genomic_DNA"/>
</dbReference>
<dbReference type="InterPro" id="IPR010987">
    <property type="entry name" value="Glutathione-S-Trfase_C-like"/>
</dbReference>
<dbReference type="Pfam" id="PF14497">
    <property type="entry name" value="GST_C_3"/>
    <property type="match status" value="1"/>
</dbReference>
<evidence type="ECO:0000313" key="4">
    <source>
        <dbReference type="EMBL" id="CAD7654486.1"/>
    </source>
</evidence>
<name>A0A7R9M8Y7_9ACAR</name>
<dbReference type="CDD" id="cd03177">
    <property type="entry name" value="GST_C_Delta_Epsilon"/>
    <property type="match status" value="1"/>
</dbReference>
<dbReference type="CDD" id="cd03045">
    <property type="entry name" value="GST_N_Delta_Epsilon"/>
    <property type="match status" value="1"/>
</dbReference>
<evidence type="ECO:0000256" key="1">
    <source>
        <dbReference type="ARBA" id="ARBA00011738"/>
    </source>
</evidence>
<protein>
    <submittedName>
        <fullName evidence="4">Uncharacterized protein</fullName>
    </submittedName>
</protein>
<accession>A0A7R9M8Y7</accession>
<dbReference type="GO" id="GO:0006749">
    <property type="term" value="P:glutathione metabolic process"/>
    <property type="evidence" value="ECO:0007669"/>
    <property type="project" value="TreeGrafter"/>
</dbReference>
<dbReference type="InterPro" id="IPR036249">
    <property type="entry name" value="Thioredoxin-like_sf"/>
</dbReference>
<dbReference type="EMBL" id="OC922864">
    <property type="protein sequence ID" value="CAD7654486.1"/>
    <property type="molecule type" value="Genomic_DNA"/>
</dbReference>
<feature type="domain" description="GST C-terminal" evidence="3">
    <location>
        <begin position="88"/>
        <end position="209"/>
    </location>
</feature>
<evidence type="ECO:0000259" key="3">
    <source>
        <dbReference type="PROSITE" id="PS50405"/>
    </source>
</evidence>
<keyword evidence="5" id="KW-1185">Reference proteome</keyword>
<proteinExistence type="predicted"/>
<dbReference type="FunFam" id="3.40.30.10:FF:000034">
    <property type="entry name" value="glutathione S-transferase 1"/>
    <property type="match status" value="1"/>
</dbReference>
<dbReference type="OrthoDB" id="37920at2759"/>
<dbReference type="InterPro" id="IPR004046">
    <property type="entry name" value="GST_C"/>
</dbReference>
<dbReference type="PANTHER" id="PTHR43969">
    <property type="entry name" value="GLUTATHIONE S TRANSFERASE D10, ISOFORM A-RELATED"/>
    <property type="match status" value="1"/>
</dbReference>
<dbReference type="SFLD" id="SFLDG00358">
    <property type="entry name" value="Main_(cytGST)"/>
    <property type="match status" value="1"/>
</dbReference>
<dbReference type="SUPFAM" id="SSF52833">
    <property type="entry name" value="Thioredoxin-like"/>
    <property type="match status" value="1"/>
</dbReference>
<dbReference type="InterPro" id="IPR040079">
    <property type="entry name" value="Glutathione_S-Trfase"/>
</dbReference>
<dbReference type="Proteomes" id="UP000728032">
    <property type="component" value="Unassembled WGS sequence"/>
</dbReference>
<evidence type="ECO:0000259" key="2">
    <source>
        <dbReference type="PROSITE" id="PS50404"/>
    </source>
</evidence>
<dbReference type="SUPFAM" id="SSF47616">
    <property type="entry name" value="GST C-terminal domain-like"/>
    <property type="match status" value="1"/>
</dbReference>
<feature type="non-terminal residue" evidence="4">
    <location>
        <position position="209"/>
    </location>
</feature>
<reference evidence="4" key="1">
    <citation type="submission" date="2020-11" db="EMBL/GenBank/DDBJ databases">
        <authorList>
            <person name="Tran Van P."/>
        </authorList>
    </citation>
    <scope>NUCLEOTIDE SEQUENCE</scope>
</reference>
<dbReference type="GO" id="GO:0004364">
    <property type="term" value="F:glutathione transferase activity"/>
    <property type="evidence" value="ECO:0007669"/>
    <property type="project" value="TreeGrafter"/>
</dbReference>
<gene>
    <name evidence="4" type="ORF">ONB1V03_LOCUS11133</name>
</gene>
<organism evidence="4">
    <name type="scientific">Oppiella nova</name>
    <dbReference type="NCBI Taxonomy" id="334625"/>
    <lineage>
        <taxon>Eukaryota</taxon>
        <taxon>Metazoa</taxon>
        <taxon>Ecdysozoa</taxon>
        <taxon>Arthropoda</taxon>
        <taxon>Chelicerata</taxon>
        <taxon>Arachnida</taxon>
        <taxon>Acari</taxon>
        <taxon>Acariformes</taxon>
        <taxon>Sarcoptiformes</taxon>
        <taxon>Oribatida</taxon>
        <taxon>Brachypylina</taxon>
        <taxon>Oppioidea</taxon>
        <taxon>Oppiidae</taxon>
        <taxon>Oppiella</taxon>
    </lineage>
</organism>
<comment type="subunit">
    <text evidence="1">Homodimer.</text>
</comment>
<evidence type="ECO:0000313" key="5">
    <source>
        <dbReference type="Proteomes" id="UP000728032"/>
    </source>
</evidence>
<dbReference type="FunFam" id="1.20.1050.10:FF:000007">
    <property type="entry name" value="Glutathione S-transferase 1-1"/>
    <property type="match status" value="1"/>
</dbReference>
<dbReference type="PANTHER" id="PTHR43969:SF7">
    <property type="entry name" value="GST-CONTAINING FLYWCH ZINC-FINGER PROTEIN"/>
    <property type="match status" value="1"/>
</dbReference>
<sequence length="209" mass="23338">MTIDLYVMNLSPPCRAVLMAVKQLNLTVNIKQIDLRKGEHLTPEYLKINPVHTVPTLVDDGFALWESRAILQYLSSKYGANTSLYPTDLQKRAVVDRTLNFDMSLNSSVSTAVTMKLFRGTEPTEAQVKSFQSNLKTLDQLIGHNKYAAGSALTIADLSLVATLSVLFATENKELKEVPNVVKYYEGLKKELPYYNEVNGGLAEAFKQF</sequence>
<dbReference type="SFLD" id="SFLDG01153">
    <property type="entry name" value="Main.4:_Theta-like"/>
    <property type="match status" value="1"/>
</dbReference>
<dbReference type="SFLD" id="SFLDS00019">
    <property type="entry name" value="Glutathione_Transferase_(cytos"/>
    <property type="match status" value="1"/>
</dbReference>
<dbReference type="InterPro" id="IPR004045">
    <property type="entry name" value="Glutathione_S-Trfase_N"/>
</dbReference>
<dbReference type="Pfam" id="PF13417">
    <property type="entry name" value="GST_N_3"/>
    <property type="match status" value="1"/>
</dbReference>
<dbReference type="InterPro" id="IPR036282">
    <property type="entry name" value="Glutathione-S-Trfase_C_sf"/>
</dbReference>
<dbReference type="PROSITE" id="PS50404">
    <property type="entry name" value="GST_NTER"/>
    <property type="match status" value="1"/>
</dbReference>
<dbReference type="Gene3D" id="1.20.1050.10">
    <property type="match status" value="1"/>
</dbReference>
<dbReference type="PROSITE" id="PS50405">
    <property type="entry name" value="GST_CTER"/>
    <property type="match status" value="1"/>
</dbReference>